<evidence type="ECO:0000313" key="2">
    <source>
        <dbReference type="Proteomes" id="UP000799118"/>
    </source>
</evidence>
<dbReference type="AlphaFoldDB" id="A0A6A4GXN1"/>
<accession>A0A6A4GXN1</accession>
<reference evidence="1" key="1">
    <citation type="journal article" date="2019" name="Environ. Microbiol.">
        <title>Fungal ecological strategies reflected in gene transcription - a case study of two litter decomposers.</title>
        <authorList>
            <person name="Barbi F."/>
            <person name="Kohler A."/>
            <person name="Barry K."/>
            <person name="Baskaran P."/>
            <person name="Daum C."/>
            <person name="Fauchery L."/>
            <person name="Ihrmark K."/>
            <person name="Kuo A."/>
            <person name="LaButti K."/>
            <person name="Lipzen A."/>
            <person name="Morin E."/>
            <person name="Grigoriev I.V."/>
            <person name="Henrissat B."/>
            <person name="Lindahl B."/>
            <person name="Martin F."/>
        </authorList>
    </citation>
    <scope>NUCLEOTIDE SEQUENCE</scope>
    <source>
        <strain evidence="1">JB14</strain>
    </source>
</reference>
<keyword evidence="2" id="KW-1185">Reference proteome</keyword>
<dbReference type="InterPro" id="IPR023213">
    <property type="entry name" value="CAT-like_dom_sf"/>
</dbReference>
<dbReference type="Gene3D" id="3.30.559.10">
    <property type="entry name" value="Chloramphenicol acetyltransferase-like domain"/>
    <property type="match status" value="1"/>
</dbReference>
<organism evidence="1 2">
    <name type="scientific">Gymnopus androsaceus JB14</name>
    <dbReference type="NCBI Taxonomy" id="1447944"/>
    <lineage>
        <taxon>Eukaryota</taxon>
        <taxon>Fungi</taxon>
        <taxon>Dikarya</taxon>
        <taxon>Basidiomycota</taxon>
        <taxon>Agaricomycotina</taxon>
        <taxon>Agaricomycetes</taxon>
        <taxon>Agaricomycetidae</taxon>
        <taxon>Agaricales</taxon>
        <taxon>Marasmiineae</taxon>
        <taxon>Omphalotaceae</taxon>
        <taxon>Gymnopus</taxon>
    </lineage>
</organism>
<proteinExistence type="predicted"/>
<gene>
    <name evidence="1" type="ORF">BT96DRAFT_980443</name>
</gene>
<name>A0A6A4GXN1_9AGAR</name>
<evidence type="ECO:0000313" key="1">
    <source>
        <dbReference type="EMBL" id="KAE9390110.1"/>
    </source>
</evidence>
<sequence length="491" mass="54223">MSDMDASSSIVVPLSGIDQNGVHTSSITFGYVVRRRLQRNTPQEEWRLLAGRVEWNAEKKSYQIRVPVEQSLPKDYALVKFTTSKMPSTKVPIAPIDDDSAQFLEKPPVKYFRHSSTLNSLSDYASRRAAILSIHVSLTANCACVGVTLPHGLFDATGMGQVVKALNCSLNNLPWIPPKISSSNILAEELERLAVSESVGDPCPPGLVNLQRDFTSVNVKNVLSLGTSMATEMFWHRAKAGAIYLGPNIVEQIVTSVKKQAADEGKGWVSTGDILVAFFLKRTSKKAQPIPMLSQSALPSRCEKHSLETNRDFESYSHNALLPFAFPPLTVQQISSMSIYEFALIHRKAVESTRNIPFIQGYQKWVPSIGGSAIPSRKKGTDSWLLSNQVIGGVDKLDLGSEQLAFWHWMLPFLPDHSFTLNKLRGGYILDACNGIRPNRWTAIVKALDSIKEGKPLDNLSFNDIDRMVKVKRQKTAECVDGPAVQSGSLN</sequence>
<dbReference type="Proteomes" id="UP000799118">
    <property type="component" value="Unassembled WGS sequence"/>
</dbReference>
<dbReference type="EMBL" id="ML769670">
    <property type="protein sequence ID" value="KAE9390110.1"/>
    <property type="molecule type" value="Genomic_DNA"/>
</dbReference>
<dbReference type="OrthoDB" id="21502at2759"/>
<protein>
    <submittedName>
        <fullName evidence="1">Uncharacterized protein</fullName>
    </submittedName>
</protein>